<name>A0A9Q3HEW5_9BASI</name>
<organism evidence="2 3">
    <name type="scientific">Austropuccinia psidii MF-1</name>
    <dbReference type="NCBI Taxonomy" id="1389203"/>
    <lineage>
        <taxon>Eukaryota</taxon>
        <taxon>Fungi</taxon>
        <taxon>Dikarya</taxon>
        <taxon>Basidiomycota</taxon>
        <taxon>Pucciniomycotina</taxon>
        <taxon>Pucciniomycetes</taxon>
        <taxon>Pucciniales</taxon>
        <taxon>Sphaerophragmiaceae</taxon>
        <taxon>Austropuccinia</taxon>
    </lineage>
</organism>
<dbReference type="Proteomes" id="UP000765509">
    <property type="component" value="Unassembled WGS sequence"/>
</dbReference>
<evidence type="ECO:0000313" key="3">
    <source>
        <dbReference type="Proteomes" id="UP000765509"/>
    </source>
</evidence>
<keyword evidence="3" id="KW-1185">Reference proteome</keyword>
<dbReference type="AlphaFoldDB" id="A0A9Q3HEW5"/>
<dbReference type="EMBL" id="AVOT02015638">
    <property type="protein sequence ID" value="MBW0500094.1"/>
    <property type="molecule type" value="Genomic_DNA"/>
</dbReference>
<proteinExistence type="predicted"/>
<comment type="caution">
    <text evidence="2">The sequence shown here is derived from an EMBL/GenBank/DDBJ whole genome shotgun (WGS) entry which is preliminary data.</text>
</comment>
<feature type="region of interest" description="Disordered" evidence="1">
    <location>
        <begin position="75"/>
        <end position="105"/>
    </location>
</feature>
<gene>
    <name evidence="2" type="ORF">O181_039809</name>
</gene>
<sequence>MKTTNRHILRLKKAIQEYRGNMNIIYKGGKSHKNAYGLSRSSLDNVKRNKDYYPEEADKLPIHFMEIDRKKKIRFSEWEPGSGTPDTNKSEKEETEAPILGNNFL</sequence>
<dbReference type="OrthoDB" id="2245989at2759"/>
<reference evidence="2" key="1">
    <citation type="submission" date="2021-03" db="EMBL/GenBank/DDBJ databases">
        <title>Draft genome sequence of rust myrtle Austropuccinia psidii MF-1, a brazilian biotype.</title>
        <authorList>
            <person name="Quecine M.C."/>
            <person name="Pachon D.M.R."/>
            <person name="Bonatelli M.L."/>
            <person name="Correr F.H."/>
            <person name="Franceschini L.M."/>
            <person name="Leite T.F."/>
            <person name="Margarido G.R.A."/>
            <person name="Almeida C.A."/>
            <person name="Ferrarezi J.A."/>
            <person name="Labate C.A."/>
        </authorList>
    </citation>
    <scope>NUCLEOTIDE SEQUENCE</scope>
    <source>
        <strain evidence="2">MF-1</strain>
    </source>
</reference>
<accession>A0A9Q3HEW5</accession>
<evidence type="ECO:0000256" key="1">
    <source>
        <dbReference type="SAM" id="MobiDB-lite"/>
    </source>
</evidence>
<protein>
    <submittedName>
        <fullName evidence="2">Uncharacterized protein</fullName>
    </submittedName>
</protein>
<evidence type="ECO:0000313" key="2">
    <source>
        <dbReference type="EMBL" id="MBW0500094.1"/>
    </source>
</evidence>